<evidence type="ECO:0000256" key="1">
    <source>
        <dbReference type="SAM" id="MobiDB-lite"/>
    </source>
</evidence>
<organism evidence="2">
    <name type="scientific">Chromera velia CCMP2878</name>
    <dbReference type="NCBI Taxonomy" id="1169474"/>
    <lineage>
        <taxon>Eukaryota</taxon>
        <taxon>Sar</taxon>
        <taxon>Alveolata</taxon>
        <taxon>Colpodellida</taxon>
        <taxon>Chromeraceae</taxon>
        <taxon>Chromera</taxon>
    </lineage>
</organism>
<dbReference type="VEuPathDB" id="CryptoDB:Cvel_6616"/>
<feature type="compositionally biased region" description="Basic and acidic residues" evidence="1">
    <location>
        <begin position="74"/>
        <end position="84"/>
    </location>
</feature>
<dbReference type="EMBL" id="CDMZ01002503">
    <property type="protein sequence ID" value="CEM42660.1"/>
    <property type="molecule type" value="Genomic_DNA"/>
</dbReference>
<sequence>MSDRTELQNTKDVWPSRGFPFGHKNKIPTGRDEDVLGRMRSSLDSGLSSDSFDLLVSTETVRVEGGGEGNQEYFRGEREEPASPFDLRRETAFVSSASPQKKAENKEGGRLSRSISEEWEDLWEDGKGGRKFKILLNKNLKRLQGGSTTKLNES</sequence>
<protein>
    <submittedName>
        <fullName evidence="2">Uncharacterized protein</fullName>
    </submittedName>
</protein>
<reference evidence="2" key="1">
    <citation type="submission" date="2014-11" db="EMBL/GenBank/DDBJ databases">
        <authorList>
            <person name="Otto D Thomas"/>
            <person name="Naeem Raeece"/>
        </authorList>
    </citation>
    <scope>NUCLEOTIDE SEQUENCE</scope>
</reference>
<name>A0A0G4HFF7_9ALVE</name>
<feature type="region of interest" description="Disordered" evidence="1">
    <location>
        <begin position="65"/>
        <end position="84"/>
    </location>
</feature>
<dbReference type="AlphaFoldDB" id="A0A0G4HFF7"/>
<proteinExistence type="predicted"/>
<evidence type="ECO:0000313" key="2">
    <source>
        <dbReference type="EMBL" id="CEM42660.1"/>
    </source>
</evidence>
<feature type="region of interest" description="Disordered" evidence="1">
    <location>
        <begin position="92"/>
        <end position="115"/>
    </location>
</feature>
<feature type="compositionally biased region" description="Basic and acidic residues" evidence="1">
    <location>
        <begin position="101"/>
        <end position="110"/>
    </location>
</feature>
<accession>A0A0G4HFF7</accession>
<feature type="region of interest" description="Disordered" evidence="1">
    <location>
        <begin position="1"/>
        <end position="33"/>
    </location>
</feature>
<gene>
    <name evidence="2" type="ORF">Cvel_6616</name>
</gene>